<dbReference type="InterPro" id="IPR036873">
    <property type="entry name" value="Rhodanese-like_dom_sf"/>
</dbReference>
<proteinExistence type="predicted"/>
<dbReference type="Gene3D" id="3.40.50.300">
    <property type="entry name" value="P-loop containing nucleotide triphosphate hydrolases"/>
    <property type="match status" value="1"/>
</dbReference>
<dbReference type="InterPro" id="IPR058840">
    <property type="entry name" value="AAA_SelU"/>
</dbReference>
<dbReference type="PANTHER" id="PTHR30401">
    <property type="entry name" value="TRNA 2-SELENOURIDINE SYNTHASE"/>
    <property type="match status" value="1"/>
</dbReference>
<comment type="caution">
    <text evidence="3">The sequence shown here is derived from an EMBL/GenBank/DDBJ whole genome shotgun (WGS) entry which is preliminary data.</text>
</comment>
<dbReference type="Pfam" id="PF26341">
    <property type="entry name" value="AAA_SelU"/>
    <property type="match status" value="1"/>
</dbReference>
<dbReference type="SUPFAM" id="SSF52821">
    <property type="entry name" value="Rhodanese/Cell cycle control phosphatase"/>
    <property type="match status" value="1"/>
</dbReference>
<name>A0A0M0GJW0_SPOGL</name>
<dbReference type="Gene3D" id="3.40.250.10">
    <property type="entry name" value="Rhodanese-like domain"/>
    <property type="match status" value="1"/>
</dbReference>
<evidence type="ECO:0000259" key="2">
    <source>
        <dbReference type="PROSITE" id="PS50206"/>
    </source>
</evidence>
<sequence length="352" mass="40194">MREITVDQYIQMDSAVPVDVRSPIEFEECSIPGAVNVPLFTNEERVEIGTLYKKEGSDAAKWRAMEIVSPKIPAMMEKIRDLKNNGYQPVIYCWRGGMRSKAVTTFITYAGVSIPRLIGGYRGYRQYILENTADLIPEKAVVLHGMTGVGKTDVLKVLCEKGYPVIDLEEMAGHRGSIFGSFGMGDGSTQKTFDALLYQALSEVKGSPYIIMEAESKRIGKIIQPDKMLDTKRTGIHIDMFSSMKSRVQRIVRDYVEPYKKEEWFKPKVNESLLFIKKRLKDPEIREQLAESAEAENYELFISLLLEHYYDPRYAFKQHDYEGEFHHVNADNLETAAEQVIKIIEKQNAPVL</sequence>
<dbReference type="SUPFAM" id="SSF52540">
    <property type="entry name" value="P-loop containing nucleoside triphosphate hydrolases"/>
    <property type="match status" value="1"/>
</dbReference>
<dbReference type="InterPro" id="IPR027417">
    <property type="entry name" value="P-loop_NTPase"/>
</dbReference>
<protein>
    <submittedName>
        <fullName evidence="3">tRNA 2-selenouridine synthase</fullName>
    </submittedName>
</protein>
<keyword evidence="1" id="KW-0711">Selenium</keyword>
<dbReference type="InterPro" id="IPR001763">
    <property type="entry name" value="Rhodanese-like_dom"/>
</dbReference>
<dbReference type="OrthoDB" id="9808735at2"/>
<reference evidence="4" key="1">
    <citation type="submission" date="2015-07" db="EMBL/GenBank/DDBJ databases">
        <title>Fjat-10036 dsm4.</title>
        <authorList>
            <person name="Liu B."/>
            <person name="Wang J."/>
            <person name="Zhu Y."/>
            <person name="Liu G."/>
            <person name="Chen Q."/>
            <person name="Chen Z."/>
            <person name="Lan J."/>
            <person name="Che J."/>
            <person name="Ge C."/>
            <person name="Shi H."/>
            <person name="Pan Z."/>
            <person name="Liu X."/>
        </authorList>
    </citation>
    <scope>NUCLEOTIDE SEQUENCE [LARGE SCALE GENOMIC DNA]</scope>
    <source>
        <strain evidence="4">DSM 4</strain>
    </source>
</reference>
<dbReference type="Pfam" id="PF00581">
    <property type="entry name" value="Rhodanese"/>
    <property type="match status" value="1"/>
</dbReference>
<evidence type="ECO:0000313" key="4">
    <source>
        <dbReference type="Proteomes" id="UP000037109"/>
    </source>
</evidence>
<dbReference type="Proteomes" id="UP000037109">
    <property type="component" value="Unassembled WGS sequence"/>
</dbReference>
<dbReference type="PATRIC" id="fig|1459.3.peg.5534"/>
<keyword evidence="4" id="KW-1185">Reference proteome</keyword>
<gene>
    <name evidence="3" type="ORF">AF332_25200</name>
</gene>
<evidence type="ECO:0000313" key="3">
    <source>
        <dbReference type="EMBL" id="KON89782.1"/>
    </source>
</evidence>
<dbReference type="PROSITE" id="PS50206">
    <property type="entry name" value="RHODANESE_3"/>
    <property type="match status" value="1"/>
</dbReference>
<dbReference type="NCBIfam" id="TIGR03167">
    <property type="entry name" value="tRNA_sel_U_synt"/>
    <property type="match status" value="1"/>
</dbReference>
<dbReference type="InterPro" id="IPR017582">
    <property type="entry name" value="SelU"/>
</dbReference>
<dbReference type="PANTHER" id="PTHR30401:SF0">
    <property type="entry name" value="TRNA 2-SELENOURIDINE SYNTHASE"/>
    <property type="match status" value="1"/>
</dbReference>
<organism evidence="3 4">
    <name type="scientific">Sporosarcina globispora</name>
    <name type="common">Bacillus globisporus</name>
    <dbReference type="NCBI Taxonomy" id="1459"/>
    <lineage>
        <taxon>Bacteria</taxon>
        <taxon>Bacillati</taxon>
        <taxon>Bacillota</taxon>
        <taxon>Bacilli</taxon>
        <taxon>Bacillales</taxon>
        <taxon>Caryophanaceae</taxon>
        <taxon>Sporosarcina</taxon>
    </lineage>
</organism>
<accession>A0A0M0GJW0</accession>
<dbReference type="RefSeq" id="WP_053437146.1">
    <property type="nucleotide sequence ID" value="NZ_LGUF01000007.1"/>
</dbReference>
<dbReference type="SMART" id="SM00450">
    <property type="entry name" value="RHOD"/>
    <property type="match status" value="1"/>
</dbReference>
<dbReference type="GO" id="GO:0043828">
    <property type="term" value="F:tRNA 2-selenouridine synthase activity"/>
    <property type="evidence" value="ECO:0007669"/>
    <property type="project" value="InterPro"/>
</dbReference>
<evidence type="ECO:0000256" key="1">
    <source>
        <dbReference type="ARBA" id="ARBA00023266"/>
    </source>
</evidence>
<feature type="domain" description="Rhodanese" evidence="2">
    <location>
        <begin position="11"/>
        <end position="133"/>
    </location>
</feature>
<dbReference type="AlphaFoldDB" id="A0A0M0GJW0"/>
<dbReference type="STRING" id="1459.AF332_25200"/>
<dbReference type="EMBL" id="LGUF01000007">
    <property type="protein sequence ID" value="KON89782.1"/>
    <property type="molecule type" value="Genomic_DNA"/>
</dbReference>
<dbReference type="NCBIfam" id="NF008750">
    <property type="entry name" value="PRK11784.1-2"/>
    <property type="match status" value="1"/>
</dbReference>
<dbReference type="GO" id="GO:0002098">
    <property type="term" value="P:tRNA wobble uridine modification"/>
    <property type="evidence" value="ECO:0007669"/>
    <property type="project" value="InterPro"/>
</dbReference>